<dbReference type="EMBL" id="LJOD01000001">
    <property type="protein sequence ID" value="KPE52560.1"/>
    <property type="molecule type" value="Genomic_DNA"/>
</dbReference>
<dbReference type="OrthoDB" id="979262at2"/>
<dbReference type="AlphaFoldDB" id="A0A0N0ZYC9"/>
<sequence>MEQSLDLDTFVKTLTNNGYNGYFQTDSAYAGKLKDSISDFLEACKNGTEKPLNADSFSLRTYLEWNGEEKPKTECYMRVQYDNGKFDVQKMNIERTDRYGHSMKKSELTNLTTRSVPSVKEALAKVLDTPKEQIAPKKRVFRM</sequence>
<gene>
    <name evidence="1" type="ORF">AOB46_00615</name>
</gene>
<reference evidence="2" key="2">
    <citation type="submission" date="2015-09" db="EMBL/GenBank/DDBJ databases">
        <title>Draft genome sequence of a multidrug-resistant Chryseobacterium indologenes isolate from Malaysia.</title>
        <authorList>
            <person name="Yu C.Y."/>
            <person name="Ang G.Y."/>
            <person name="Chan K.-G."/>
        </authorList>
    </citation>
    <scope>NUCLEOTIDE SEQUENCE [LARGE SCALE GENOMIC DNA]</scope>
    <source>
        <strain evidence="2">CI_885</strain>
    </source>
</reference>
<evidence type="ECO:0000313" key="2">
    <source>
        <dbReference type="Proteomes" id="UP000037953"/>
    </source>
</evidence>
<dbReference type="RefSeq" id="WP_062696118.1">
    <property type="nucleotide sequence ID" value="NZ_LJOD01000001.1"/>
</dbReference>
<proteinExistence type="predicted"/>
<protein>
    <submittedName>
        <fullName evidence="1">Uncharacterized protein</fullName>
    </submittedName>
</protein>
<evidence type="ECO:0000313" key="1">
    <source>
        <dbReference type="EMBL" id="KPE52560.1"/>
    </source>
</evidence>
<reference evidence="1 2" key="1">
    <citation type="journal article" date="2015" name="Genom Data">
        <title>Draft genome sequence of a multidrug-resistant Chryseobacterium indologenes isolate from Malaysia.</title>
        <authorList>
            <person name="Yu C.Y."/>
            <person name="Ang G.Y."/>
            <person name="Cheng H.J."/>
            <person name="Cheong Y.M."/>
            <person name="Yin W.F."/>
            <person name="Chan K.G."/>
        </authorList>
    </citation>
    <scope>NUCLEOTIDE SEQUENCE [LARGE SCALE GENOMIC DNA]</scope>
    <source>
        <strain evidence="1 2">CI_885</strain>
    </source>
</reference>
<accession>A0A0N0ZYC9</accession>
<name>A0A0N0ZYC9_CHRID</name>
<organism evidence="1 2">
    <name type="scientific">Chryseobacterium indologenes</name>
    <name type="common">Flavobacterium indologenes</name>
    <dbReference type="NCBI Taxonomy" id="253"/>
    <lineage>
        <taxon>Bacteria</taxon>
        <taxon>Pseudomonadati</taxon>
        <taxon>Bacteroidota</taxon>
        <taxon>Flavobacteriia</taxon>
        <taxon>Flavobacteriales</taxon>
        <taxon>Weeksellaceae</taxon>
        <taxon>Chryseobacterium group</taxon>
        <taxon>Chryseobacterium</taxon>
    </lineage>
</organism>
<comment type="caution">
    <text evidence="1">The sequence shown here is derived from an EMBL/GenBank/DDBJ whole genome shotgun (WGS) entry which is preliminary data.</text>
</comment>
<dbReference type="Proteomes" id="UP000037953">
    <property type="component" value="Unassembled WGS sequence"/>
</dbReference>
<dbReference type="PATRIC" id="fig|253.9.peg.132"/>